<dbReference type="GO" id="GO:0030295">
    <property type="term" value="F:protein kinase activator activity"/>
    <property type="evidence" value="ECO:0007669"/>
    <property type="project" value="TreeGrafter"/>
</dbReference>
<comment type="function">
    <text evidence="6">Autophagy-specific protein that functions in response to autophagy-inducing signals as a scaffold to recruit other ATG proteins to organize preautophagosomal structure (PAS) formation. Modulates the timing and magnitude of the autophagy response, such as the size of the sequestering vesicles. Plays particularly a role in pexophagy and nucleophagy.</text>
</comment>
<dbReference type="PANTHER" id="PTHR28005">
    <property type="entry name" value="AUTOPHAGY-RELATED PROTEIN 17"/>
    <property type="match status" value="1"/>
</dbReference>
<evidence type="ECO:0000256" key="6">
    <source>
        <dbReference type="RuleBase" id="RU368080"/>
    </source>
</evidence>
<accession>A0A8H7GPV1</accession>
<dbReference type="InterPro" id="IPR007240">
    <property type="entry name" value="Atg17"/>
</dbReference>
<keyword evidence="4 6" id="KW-0072">Autophagy</keyword>
<evidence type="ECO:0000256" key="1">
    <source>
        <dbReference type="ARBA" id="ARBA00006259"/>
    </source>
</evidence>
<comment type="subcellular location">
    <subcellularLocation>
        <location evidence="6">Cytoplasm</location>
    </subcellularLocation>
    <subcellularLocation>
        <location evidence="6">Preautophagosomal structure membrane</location>
        <topology evidence="6">Peripheral membrane protein</topology>
    </subcellularLocation>
</comment>
<name>A0A8H7GPV1_9ASCO</name>
<gene>
    <name evidence="8" type="ORF">HF325_005250</name>
</gene>
<dbReference type="GO" id="GO:0034727">
    <property type="term" value="P:piecemeal microautophagy of the nucleus"/>
    <property type="evidence" value="ECO:0007669"/>
    <property type="project" value="TreeGrafter"/>
</dbReference>
<dbReference type="EMBL" id="JACBPP010000007">
    <property type="protein sequence ID" value="KAF8000321.1"/>
    <property type="molecule type" value="Genomic_DNA"/>
</dbReference>
<keyword evidence="5" id="KW-0472">Membrane</keyword>
<dbReference type="GO" id="GO:0000422">
    <property type="term" value="P:autophagy of mitochondrion"/>
    <property type="evidence" value="ECO:0007669"/>
    <property type="project" value="TreeGrafter"/>
</dbReference>
<sequence length="346" mass="39591">MKKAYKLDDFVALDDIGTLRANIEVYRGNCAKISTLLRTKLDSLMLAANSKLSDSKSIKATHEEHIITLKPFVKYANGDFPAGKTTDLVGTILRENNALGLELTSLLEMLTNHYDQCVLAASRAETETVDLEVLRGDTLELPSVLSEVRAIHDIIKNNQRRAAAFVEPKLIIILDFAGKCRAFSEWYTEFEVNDFMELMLMLMRSQKVYMQSSLEDNVVALSPGPVEAYASLVNDLATHYRHFRSVYQAQYLSELHFEQYVYPRKFLKTLDDFLNGELCEIENDEHERRREWLRKYGEYIPGDFYLPGESDQPRVVQVISEGLDHLEHDSAPLDEARLVQMLKDKA</sequence>
<keyword evidence="9" id="KW-1185">Reference proteome</keyword>
<evidence type="ECO:0000256" key="4">
    <source>
        <dbReference type="ARBA" id="ARBA00023006"/>
    </source>
</evidence>
<proteinExistence type="inferred from homology"/>
<evidence type="ECO:0000256" key="5">
    <source>
        <dbReference type="ARBA" id="ARBA00023136"/>
    </source>
</evidence>
<dbReference type="GO" id="GO:0060090">
    <property type="term" value="F:molecular adaptor activity"/>
    <property type="evidence" value="ECO:0007669"/>
    <property type="project" value="TreeGrafter"/>
</dbReference>
<organism evidence="8 9">
    <name type="scientific">Metschnikowia pulcherrima</name>
    <dbReference type="NCBI Taxonomy" id="27326"/>
    <lineage>
        <taxon>Eukaryota</taxon>
        <taxon>Fungi</taxon>
        <taxon>Dikarya</taxon>
        <taxon>Ascomycota</taxon>
        <taxon>Saccharomycotina</taxon>
        <taxon>Pichiomycetes</taxon>
        <taxon>Metschnikowiaceae</taxon>
        <taxon>Metschnikowia</taxon>
    </lineage>
</organism>
<dbReference type="GO" id="GO:0034045">
    <property type="term" value="C:phagophore assembly site membrane"/>
    <property type="evidence" value="ECO:0007669"/>
    <property type="project" value="UniProtKB-SubCell"/>
</dbReference>
<dbReference type="GO" id="GO:1990316">
    <property type="term" value="C:Atg1/ULK1 kinase complex"/>
    <property type="evidence" value="ECO:0007669"/>
    <property type="project" value="TreeGrafter"/>
</dbReference>
<evidence type="ECO:0000256" key="3">
    <source>
        <dbReference type="ARBA" id="ARBA00022490"/>
    </source>
</evidence>
<evidence type="ECO:0000313" key="9">
    <source>
        <dbReference type="Proteomes" id="UP000649328"/>
    </source>
</evidence>
<feature type="domain" description="Autophagy protein ATG17-like" evidence="7">
    <location>
        <begin position="5"/>
        <end position="300"/>
    </location>
</feature>
<keyword evidence="3 6" id="KW-0963">Cytoplasm</keyword>
<dbReference type="OrthoDB" id="1937984at2759"/>
<dbReference type="GO" id="GO:0000045">
    <property type="term" value="P:autophagosome assembly"/>
    <property type="evidence" value="ECO:0007669"/>
    <property type="project" value="TreeGrafter"/>
</dbReference>
<evidence type="ECO:0000313" key="8">
    <source>
        <dbReference type="EMBL" id="KAF8000321.1"/>
    </source>
</evidence>
<dbReference type="Proteomes" id="UP000649328">
    <property type="component" value="Unassembled WGS sequence"/>
</dbReference>
<dbReference type="PANTHER" id="PTHR28005:SF1">
    <property type="entry name" value="AUTOPHAGY-RELATED PROTEIN 17"/>
    <property type="match status" value="1"/>
</dbReference>
<protein>
    <recommendedName>
        <fullName evidence="2 6">Autophagy-related protein 17</fullName>
    </recommendedName>
</protein>
<evidence type="ECO:0000259" key="7">
    <source>
        <dbReference type="Pfam" id="PF04108"/>
    </source>
</evidence>
<comment type="caution">
    <text evidence="8">The sequence shown here is derived from an EMBL/GenBank/DDBJ whole genome shotgun (WGS) entry which is preliminary data.</text>
</comment>
<comment type="similarity">
    <text evidence="1 6">Belongs to the ATG17 family.</text>
</comment>
<dbReference type="InterPro" id="IPR045326">
    <property type="entry name" value="ATG17-like_dom"/>
</dbReference>
<reference evidence="8" key="1">
    <citation type="submission" date="2020-10" db="EMBL/GenBank/DDBJ databases">
        <title>The Whole-Genome Sequence of Metschnikowia persimmonesis, a Novel Endophytic Yeast Species Isolated from Medicinal Plant Diospyros kaki Thumb.</title>
        <authorList>
            <person name="Rahmat E."/>
            <person name="Kang Y."/>
        </authorList>
    </citation>
    <scope>NUCLEOTIDE SEQUENCE</scope>
    <source>
        <strain evidence="8">KIOM G15050</strain>
    </source>
</reference>
<dbReference type="AlphaFoldDB" id="A0A8H7GPV1"/>
<dbReference type="Pfam" id="PF04108">
    <property type="entry name" value="ATG17_like"/>
    <property type="match status" value="1"/>
</dbReference>
<evidence type="ECO:0000256" key="2">
    <source>
        <dbReference type="ARBA" id="ARBA00013806"/>
    </source>
</evidence>